<protein>
    <recommendedName>
        <fullName evidence="1">DUF5615 domain-containing protein</fullName>
    </recommendedName>
</protein>
<gene>
    <name evidence="2" type="ORF">FNH13_09000</name>
</gene>
<dbReference type="OrthoDB" id="334367at2"/>
<sequence length="125" mass="13737">MRFLLDNNLAPALVALLSAAGYDTEHVREHEMQSAPDEEVLELARRTHRILISADTDFGMLLARTGAPDPSVILIRRSRARRANELAALLLANLDQVSEDLARGAVVVVTDTNVRVRQLPIPPGH</sequence>
<proteinExistence type="predicted"/>
<dbReference type="KEGG" id="orz:FNH13_09000"/>
<evidence type="ECO:0000313" key="2">
    <source>
        <dbReference type="EMBL" id="QDO88460.1"/>
    </source>
</evidence>
<dbReference type="AlphaFoldDB" id="A0A516GAP7"/>
<organism evidence="2 3">
    <name type="scientific">Ornithinimicrobium ciconiae</name>
    <dbReference type="NCBI Taxonomy" id="2594265"/>
    <lineage>
        <taxon>Bacteria</taxon>
        <taxon>Bacillati</taxon>
        <taxon>Actinomycetota</taxon>
        <taxon>Actinomycetes</taxon>
        <taxon>Micrococcales</taxon>
        <taxon>Ornithinimicrobiaceae</taxon>
        <taxon>Ornithinimicrobium</taxon>
    </lineage>
</organism>
<keyword evidence="3" id="KW-1185">Reference proteome</keyword>
<feature type="domain" description="DUF5615" evidence="1">
    <location>
        <begin position="1"/>
        <end position="111"/>
    </location>
</feature>
<evidence type="ECO:0000313" key="3">
    <source>
        <dbReference type="Proteomes" id="UP000315395"/>
    </source>
</evidence>
<accession>A0A516GAP7</accession>
<dbReference type="Pfam" id="PF18480">
    <property type="entry name" value="DUF5615"/>
    <property type="match status" value="1"/>
</dbReference>
<dbReference type="RefSeq" id="WP_143783138.1">
    <property type="nucleotide sequence ID" value="NZ_CP041616.1"/>
</dbReference>
<evidence type="ECO:0000259" key="1">
    <source>
        <dbReference type="Pfam" id="PF18480"/>
    </source>
</evidence>
<dbReference type="InterPro" id="IPR041049">
    <property type="entry name" value="DUF5615"/>
</dbReference>
<name>A0A516GAP7_9MICO</name>
<reference evidence="2 3" key="1">
    <citation type="submission" date="2019-07" db="EMBL/GenBank/DDBJ databases">
        <title>complete genome sequencing of Ornithinimicrobium sp. H23M54.</title>
        <authorList>
            <person name="Bae J.-W."/>
            <person name="Lee S.-Y."/>
        </authorList>
    </citation>
    <scope>NUCLEOTIDE SEQUENCE [LARGE SCALE GENOMIC DNA]</scope>
    <source>
        <strain evidence="2 3">H23M54</strain>
    </source>
</reference>
<dbReference type="Proteomes" id="UP000315395">
    <property type="component" value="Chromosome"/>
</dbReference>
<dbReference type="EMBL" id="CP041616">
    <property type="protein sequence ID" value="QDO88460.1"/>
    <property type="molecule type" value="Genomic_DNA"/>
</dbReference>